<dbReference type="Pfam" id="PF13877">
    <property type="entry name" value="RPAP3_C"/>
    <property type="match status" value="1"/>
</dbReference>
<feature type="compositionally biased region" description="Polar residues" evidence="7">
    <location>
        <begin position="47"/>
        <end position="72"/>
    </location>
</feature>
<evidence type="ECO:0000313" key="11">
    <source>
        <dbReference type="EMBL" id="JAP97019.1"/>
    </source>
</evidence>
<reference evidence="9" key="1">
    <citation type="journal article" date="2014" name="PLoS ONE">
        <title>Transcriptome-Based Identification of ABC Transporters in the Western Tarnished Plant Bug Lygus hesperus.</title>
        <authorList>
            <person name="Hull J.J."/>
            <person name="Chaney K."/>
            <person name="Geib S.M."/>
            <person name="Fabrick J.A."/>
            <person name="Brent C.S."/>
            <person name="Walsh D."/>
            <person name="Lavine L.C."/>
        </authorList>
    </citation>
    <scope>NUCLEOTIDE SEQUENCE</scope>
</reference>
<dbReference type="PANTHER" id="PTHR45984:SF1">
    <property type="entry name" value="SPAG1 AXONEMAL DYNEIN ASSEMBLY FACTOR"/>
    <property type="match status" value="1"/>
</dbReference>
<feature type="region of interest" description="Disordered" evidence="7">
    <location>
        <begin position="332"/>
        <end position="351"/>
    </location>
</feature>
<dbReference type="SUPFAM" id="SSF48452">
    <property type="entry name" value="TPR-like"/>
    <property type="match status" value="1"/>
</dbReference>
<dbReference type="SMART" id="SM00028">
    <property type="entry name" value="TPR"/>
    <property type="match status" value="3"/>
</dbReference>
<keyword evidence="4 5" id="KW-0802">TPR repeat</keyword>
<dbReference type="GO" id="GO:0031072">
    <property type="term" value="F:heat shock protein binding"/>
    <property type="evidence" value="ECO:0007669"/>
    <property type="project" value="TreeGrafter"/>
</dbReference>
<dbReference type="PANTHER" id="PTHR45984">
    <property type="entry name" value="RNA (RNA) POLYMERASE II ASSOCIATED PROTEIN HOMOLOG"/>
    <property type="match status" value="1"/>
</dbReference>
<feature type="repeat" description="TPR" evidence="5">
    <location>
        <begin position="174"/>
        <end position="207"/>
    </location>
</feature>
<evidence type="ECO:0000256" key="7">
    <source>
        <dbReference type="SAM" id="MobiDB-lite"/>
    </source>
</evidence>
<evidence type="ECO:0000256" key="3">
    <source>
        <dbReference type="ARBA" id="ARBA00022737"/>
    </source>
</evidence>
<evidence type="ECO:0000313" key="10">
    <source>
        <dbReference type="EMBL" id="JAG04298.1"/>
    </source>
</evidence>
<dbReference type="EMBL" id="GBHO01039306">
    <property type="protein sequence ID" value="JAG04298.1"/>
    <property type="molecule type" value="Transcribed_RNA"/>
</dbReference>
<accession>A0A0A9W766</accession>
<sequence>MAKADLSKEEWNSITSDLSDWKVDVEKKNSKFLESKSRPTNGELPNIRSSTKGFQNSKKMTGNKNDNPQRINSLDYKSWEKFDADEECKKMDLLEETKVEMEKRENSSETKRKKKMSIEELAIKSLGNIDNLSQDEREVMAVKEKEIGNEFYRTNHIEESIKHYTRSVRLHSSVPALNNRAAAYLRQCAFNKALVDLNQVLALDPKNVKARFRRAQSFQHKNMFREALDDINEVLLKEPSHVVARHIADQLRDSISKLPKKYRIKIKDKKTGKSIIKTVTEKEMLNDYKNEKFVEVNDWGFPKIMCNCNGKHTSYPGIRHEDHIRYQGLSKQTKQVLETPNKAKRTVPKPNLFAPCPVRDAKPSGSGVKLEIIEVEKGCEETKSDSVGSKELVITNPADHPVPCVVADMRSSKTSSIPLDKNEKIQKTNENDIIKDTTSNAEAVSSSQLDPPVGNQILPVDQVKEVKTDKNITIQENRLVNGFVDLAHEPVSPLTEKRPNLPCGCQGHFAGFQFKKEWNALAEPDLLKRKANLLKSICPKHLVQAFGNYWDERMLVDVVKCLLHHFNQTEQQKVFEYVKALPQLERFNIIAGFLDKDEKLLIQELVKNCSVHADSNIISAFPS</sequence>
<protein>
    <submittedName>
        <fullName evidence="9">Sperm-associated antigen 1</fullName>
    </submittedName>
</protein>
<dbReference type="AlphaFoldDB" id="A0A0A9W766"/>
<gene>
    <name evidence="9" type="primary">SPAG1_0</name>
    <name evidence="11" type="synonym">SPAG1</name>
    <name evidence="10" type="synonym">SPAG1_1</name>
    <name evidence="9" type="ORF">CM83_49879</name>
    <name evidence="10" type="ORF">CM83_49881</name>
    <name evidence="11" type="ORF">g.60669</name>
</gene>
<dbReference type="GO" id="GO:0005739">
    <property type="term" value="C:mitochondrion"/>
    <property type="evidence" value="ECO:0007669"/>
    <property type="project" value="TreeGrafter"/>
</dbReference>
<keyword evidence="6" id="KW-0175">Coiled coil</keyword>
<evidence type="ECO:0000313" key="9">
    <source>
        <dbReference type="EMBL" id="JAG04297.1"/>
    </source>
</evidence>
<comment type="subcellular location">
    <subcellularLocation>
        <location evidence="1">Cytoplasm</location>
    </subcellularLocation>
</comment>
<dbReference type="EMBL" id="GBHO01039307">
    <property type="protein sequence ID" value="JAG04297.1"/>
    <property type="molecule type" value="Transcribed_RNA"/>
</dbReference>
<evidence type="ECO:0000256" key="4">
    <source>
        <dbReference type="ARBA" id="ARBA00022803"/>
    </source>
</evidence>
<reference evidence="11" key="3">
    <citation type="journal article" date="2016" name="Gigascience">
        <title>De novo construction of an expanded transcriptome assembly for the western tarnished plant bug, Lygus hesperus.</title>
        <authorList>
            <person name="Tassone E.E."/>
            <person name="Geib S.M."/>
            <person name="Hall B."/>
            <person name="Fabrick J.A."/>
            <person name="Brent C.S."/>
            <person name="Hull J.J."/>
        </authorList>
    </citation>
    <scope>NUCLEOTIDE SEQUENCE</scope>
</reference>
<dbReference type="InterPro" id="IPR019734">
    <property type="entry name" value="TPR_rpt"/>
</dbReference>
<keyword evidence="3" id="KW-0677">Repeat</keyword>
<organism evidence="9">
    <name type="scientific">Lygus hesperus</name>
    <name type="common">Western plant bug</name>
    <dbReference type="NCBI Taxonomy" id="30085"/>
    <lineage>
        <taxon>Eukaryota</taxon>
        <taxon>Metazoa</taxon>
        <taxon>Ecdysozoa</taxon>
        <taxon>Arthropoda</taxon>
        <taxon>Hexapoda</taxon>
        <taxon>Insecta</taxon>
        <taxon>Pterygota</taxon>
        <taxon>Neoptera</taxon>
        <taxon>Paraneoptera</taxon>
        <taxon>Hemiptera</taxon>
        <taxon>Heteroptera</taxon>
        <taxon>Panheteroptera</taxon>
        <taxon>Cimicomorpha</taxon>
        <taxon>Miridae</taxon>
        <taxon>Mirini</taxon>
        <taxon>Lygus</taxon>
    </lineage>
</organism>
<reference evidence="9" key="2">
    <citation type="submission" date="2014-07" db="EMBL/GenBank/DDBJ databases">
        <authorList>
            <person name="Hull J."/>
        </authorList>
    </citation>
    <scope>NUCLEOTIDE SEQUENCE</scope>
</reference>
<evidence type="ECO:0000256" key="6">
    <source>
        <dbReference type="SAM" id="Coils"/>
    </source>
</evidence>
<feature type="region of interest" description="Disordered" evidence="7">
    <location>
        <begin position="30"/>
        <end position="72"/>
    </location>
</feature>
<feature type="coiled-coil region" evidence="6">
    <location>
        <begin position="84"/>
        <end position="111"/>
    </location>
</feature>
<dbReference type="InterPro" id="IPR051982">
    <property type="entry name" value="CiliaryAsmbly_MitoImport"/>
</dbReference>
<dbReference type="Gene3D" id="1.25.40.10">
    <property type="entry name" value="Tetratricopeptide repeat domain"/>
    <property type="match status" value="1"/>
</dbReference>
<evidence type="ECO:0000256" key="5">
    <source>
        <dbReference type="PROSITE-ProRule" id="PRU00339"/>
    </source>
</evidence>
<name>A0A0A9W766_LYGHE</name>
<keyword evidence="2" id="KW-0963">Cytoplasm</keyword>
<dbReference type="EMBL" id="GDHC01021609">
    <property type="protein sequence ID" value="JAP97019.1"/>
    <property type="molecule type" value="Transcribed_RNA"/>
</dbReference>
<dbReference type="GO" id="GO:0005829">
    <property type="term" value="C:cytosol"/>
    <property type="evidence" value="ECO:0007669"/>
    <property type="project" value="TreeGrafter"/>
</dbReference>
<feature type="domain" description="RNA-polymerase II-associated protein 3-like C-terminal" evidence="8">
    <location>
        <begin position="512"/>
        <end position="599"/>
    </location>
</feature>
<dbReference type="InterPro" id="IPR025986">
    <property type="entry name" value="RPAP3-like_C"/>
</dbReference>
<evidence type="ECO:0000256" key="1">
    <source>
        <dbReference type="ARBA" id="ARBA00004496"/>
    </source>
</evidence>
<dbReference type="PROSITE" id="PS50005">
    <property type="entry name" value="TPR"/>
    <property type="match status" value="1"/>
</dbReference>
<dbReference type="InterPro" id="IPR011990">
    <property type="entry name" value="TPR-like_helical_dom_sf"/>
</dbReference>
<dbReference type="GO" id="GO:0006626">
    <property type="term" value="P:protein targeting to mitochondrion"/>
    <property type="evidence" value="ECO:0007669"/>
    <property type="project" value="TreeGrafter"/>
</dbReference>
<evidence type="ECO:0000259" key="8">
    <source>
        <dbReference type="Pfam" id="PF13877"/>
    </source>
</evidence>
<evidence type="ECO:0000256" key="2">
    <source>
        <dbReference type="ARBA" id="ARBA00022490"/>
    </source>
</evidence>
<proteinExistence type="predicted"/>